<keyword evidence="3" id="KW-0812">Transmembrane</keyword>
<feature type="domain" description="Major facilitator superfamily (MFS) profile" evidence="4">
    <location>
        <begin position="410"/>
        <end position="611"/>
    </location>
</feature>
<feature type="region of interest" description="Disordered" evidence="2">
    <location>
        <begin position="246"/>
        <end position="266"/>
    </location>
</feature>
<feature type="transmembrane region" description="Helical" evidence="3">
    <location>
        <begin position="128"/>
        <end position="152"/>
    </location>
</feature>
<feature type="transmembrane region" description="Helical" evidence="3">
    <location>
        <begin position="104"/>
        <end position="122"/>
    </location>
</feature>
<dbReference type="SUPFAM" id="SSF103473">
    <property type="entry name" value="MFS general substrate transporter"/>
    <property type="match status" value="1"/>
</dbReference>
<dbReference type="GO" id="GO:0008028">
    <property type="term" value="F:monocarboxylic acid transmembrane transporter activity"/>
    <property type="evidence" value="ECO:0007669"/>
    <property type="project" value="TreeGrafter"/>
</dbReference>
<feature type="transmembrane region" description="Helical" evidence="3">
    <location>
        <begin position="543"/>
        <end position="562"/>
    </location>
</feature>
<dbReference type="InterPro" id="IPR011701">
    <property type="entry name" value="MFS"/>
</dbReference>
<evidence type="ECO:0000313" key="5">
    <source>
        <dbReference type="EMBL" id="KAK2181719.1"/>
    </source>
</evidence>
<feature type="compositionally biased region" description="Polar residues" evidence="2">
    <location>
        <begin position="253"/>
        <end position="266"/>
    </location>
</feature>
<dbReference type="PROSITE" id="PS50850">
    <property type="entry name" value="MFS"/>
    <property type="match status" value="1"/>
</dbReference>
<feature type="transmembrane region" description="Helical" evidence="3">
    <location>
        <begin position="485"/>
        <end position="503"/>
    </location>
</feature>
<dbReference type="InterPro" id="IPR050327">
    <property type="entry name" value="Proton-linked_MCT"/>
</dbReference>
<sequence length="611" mass="66074">MAADKVETSDDGKAEKRMTIENPLDALPKDKGWAWMCLVGGFFVNIIVAGGCFKSFGIIFTAVQDKYQASSAAISKIPAILLAIALGISAPTNWLATRFGTRRIVICGGLLTTTGFLLSAVAEALPVLYLTYGVFVGVGLGFTYAPTVVAVGQYFNKKRATANGLSFAGSGLGSFFLPSLIRFSLDTYGLNGALLLMAGMSLNICVCGMLFRPPQFYMQRYMRRQNRKKTAAKETEKINKLAVDDANKPETDANISSNQDAGANPVDSTDALQEVQLSDYLETKDAKNKQKVLSTPHVAGGNSKCVVADKSETCFINEAFSACDVSENNNAAVTWTDVQLLAGEEGRVSFVDVKFPSTNYILKNEETKAETKPKSPFWCYNSFCEWITCGGSKKAKRHESKSKRKRTDVYRIVTNPVVLLYATTASVANSCFLCTFILAPPHAEQLHFGSSSAALLVSIMGVFDFVARLGVGWLADRNYFKKKHILHASLAVSGVTLLVVPLLKSYELLAVTVALSAASGGSFVLMMPTLLAESLGIQHLPMAYGLTNLFVGCTCLVAPTMLGMLKDLTGRWDASFFACGGAMTAVTLLYFVEPWALVAGRRRLDAKRPLP</sequence>
<evidence type="ECO:0000256" key="3">
    <source>
        <dbReference type="SAM" id="Phobius"/>
    </source>
</evidence>
<evidence type="ECO:0000256" key="1">
    <source>
        <dbReference type="ARBA" id="ARBA00004141"/>
    </source>
</evidence>
<protein>
    <recommendedName>
        <fullName evidence="4">Major facilitator superfamily (MFS) profile domain-containing protein</fullName>
    </recommendedName>
</protein>
<feature type="transmembrane region" description="Helical" evidence="3">
    <location>
        <begin position="574"/>
        <end position="598"/>
    </location>
</feature>
<dbReference type="InterPro" id="IPR036259">
    <property type="entry name" value="MFS_trans_sf"/>
</dbReference>
<feature type="transmembrane region" description="Helical" evidence="3">
    <location>
        <begin position="164"/>
        <end position="181"/>
    </location>
</feature>
<gene>
    <name evidence="5" type="ORF">NP493_385g03045</name>
</gene>
<evidence type="ECO:0000256" key="2">
    <source>
        <dbReference type="SAM" id="MobiDB-lite"/>
    </source>
</evidence>
<feature type="transmembrane region" description="Helical" evidence="3">
    <location>
        <begin position="33"/>
        <end position="60"/>
    </location>
</feature>
<feature type="transmembrane region" description="Helical" evidence="3">
    <location>
        <begin position="412"/>
        <end position="439"/>
    </location>
</feature>
<organism evidence="5 6">
    <name type="scientific">Ridgeia piscesae</name>
    <name type="common">Tubeworm</name>
    <dbReference type="NCBI Taxonomy" id="27915"/>
    <lineage>
        <taxon>Eukaryota</taxon>
        <taxon>Metazoa</taxon>
        <taxon>Spiralia</taxon>
        <taxon>Lophotrochozoa</taxon>
        <taxon>Annelida</taxon>
        <taxon>Polychaeta</taxon>
        <taxon>Sedentaria</taxon>
        <taxon>Canalipalpata</taxon>
        <taxon>Sabellida</taxon>
        <taxon>Siboglinidae</taxon>
        <taxon>Ridgeia</taxon>
    </lineage>
</organism>
<keyword evidence="3" id="KW-1133">Transmembrane helix</keyword>
<proteinExistence type="predicted"/>
<dbReference type="GO" id="GO:0016020">
    <property type="term" value="C:membrane"/>
    <property type="evidence" value="ECO:0007669"/>
    <property type="project" value="UniProtKB-SubCell"/>
</dbReference>
<evidence type="ECO:0000259" key="4">
    <source>
        <dbReference type="PROSITE" id="PS50850"/>
    </source>
</evidence>
<comment type="caution">
    <text evidence="5">The sequence shown here is derived from an EMBL/GenBank/DDBJ whole genome shotgun (WGS) entry which is preliminary data.</text>
</comment>
<dbReference type="EMBL" id="JAODUO010000384">
    <property type="protein sequence ID" value="KAK2181719.1"/>
    <property type="molecule type" value="Genomic_DNA"/>
</dbReference>
<feature type="transmembrane region" description="Helical" evidence="3">
    <location>
        <begin position="193"/>
        <end position="211"/>
    </location>
</feature>
<dbReference type="PANTHER" id="PTHR11360:SF306">
    <property type="entry name" value="RE01051P"/>
    <property type="match status" value="1"/>
</dbReference>
<dbReference type="InterPro" id="IPR020846">
    <property type="entry name" value="MFS_dom"/>
</dbReference>
<dbReference type="Pfam" id="PF07690">
    <property type="entry name" value="MFS_1"/>
    <property type="match status" value="2"/>
</dbReference>
<dbReference type="PANTHER" id="PTHR11360">
    <property type="entry name" value="MONOCARBOXYLATE TRANSPORTER"/>
    <property type="match status" value="1"/>
</dbReference>
<keyword evidence="6" id="KW-1185">Reference proteome</keyword>
<evidence type="ECO:0000313" key="6">
    <source>
        <dbReference type="Proteomes" id="UP001209878"/>
    </source>
</evidence>
<dbReference type="AlphaFoldDB" id="A0AAD9NVT0"/>
<accession>A0AAD9NVT0</accession>
<feature type="transmembrane region" description="Helical" evidence="3">
    <location>
        <begin position="451"/>
        <end position="473"/>
    </location>
</feature>
<feature type="transmembrane region" description="Helical" evidence="3">
    <location>
        <begin position="72"/>
        <end position="92"/>
    </location>
</feature>
<name>A0AAD9NVT0_RIDPI</name>
<dbReference type="Proteomes" id="UP001209878">
    <property type="component" value="Unassembled WGS sequence"/>
</dbReference>
<dbReference type="Gene3D" id="1.20.1250.20">
    <property type="entry name" value="MFS general substrate transporter like domains"/>
    <property type="match status" value="2"/>
</dbReference>
<reference evidence="5" key="1">
    <citation type="journal article" date="2023" name="Mol. Biol. Evol.">
        <title>Third-Generation Sequencing Reveals the Adaptive Role of the Epigenome in Three Deep-Sea Polychaetes.</title>
        <authorList>
            <person name="Perez M."/>
            <person name="Aroh O."/>
            <person name="Sun Y."/>
            <person name="Lan Y."/>
            <person name="Juniper S.K."/>
            <person name="Young C.R."/>
            <person name="Angers B."/>
            <person name="Qian P.Y."/>
        </authorList>
    </citation>
    <scope>NUCLEOTIDE SEQUENCE</scope>
    <source>
        <strain evidence="5">R07B-5</strain>
    </source>
</reference>
<comment type="subcellular location">
    <subcellularLocation>
        <location evidence="1">Membrane</location>
        <topology evidence="1">Multi-pass membrane protein</topology>
    </subcellularLocation>
</comment>
<keyword evidence="3" id="KW-0472">Membrane</keyword>
<feature type="transmembrane region" description="Helical" evidence="3">
    <location>
        <begin position="509"/>
        <end position="531"/>
    </location>
</feature>